<reference evidence="1" key="1">
    <citation type="submission" date="2025-08" db="UniProtKB">
        <authorList>
            <consortium name="Ensembl"/>
        </authorList>
    </citation>
    <scope>IDENTIFICATION</scope>
</reference>
<evidence type="ECO:0000313" key="1">
    <source>
        <dbReference type="Ensembl" id="ENSXCOP00000010861.1"/>
    </source>
</evidence>
<dbReference type="Ensembl" id="ENSXCOT00000010986.1">
    <property type="protein sequence ID" value="ENSXCOP00000010861.1"/>
    <property type="gene ID" value="ENSXCOG00000008203.1"/>
</dbReference>
<evidence type="ECO:0008006" key="3">
    <source>
        <dbReference type="Google" id="ProtNLM"/>
    </source>
</evidence>
<evidence type="ECO:0000313" key="2">
    <source>
        <dbReference type="Proteomes" id="UP000261380"/>
    </source>
</evidence>
<dbReference type="AlphaFoldDB" id="A0A3B5LN12"/>
<organism evidence="1 2">
    <name type="scientific">Xiphophorus couchianus</name>
    <name type="common">Monterrey platyfish</name>
    <dbReference type="NCBI Taxonomy" id="32473"/>
    <lineage>
        <taxon>Eukaryota</taxon>
        <taxon>Metazoa</taxon>
        <taxon>Chordata</taxon>
        <taxon>Craniata</taxon>
        <taxon>Vertebrata</taxon>
        <taxon>Euteleostomi</taxon>
        <taxon>Actinopterygii</taxon>
        <taxon>Neopterygii</taxon>
        <taxon>Teleostei</taxon>
        <taxon>Neoteleostei</taxon>
        <taxon>Acanthomorphata</taxon>
        <taxon>Ovalentaria</taxon>
        <taxon>Atherinomorphae</taxon>
        <taxon>Cyprinodontiformes</taxon>
        <taxon>Poeciliidae</taxon>
        <taxon>Poeciliinae</taxon>
        <taxon>Xiphophorus</taxon>
    </lineage>
</organism>
<dbReference type="PANTHER" id="PTHR47135">
    <property type="entry name" value="FIBRONECTIN TYPE III DOMAIN-CONTAINING PROTEIN 7"/>
    <property type="match status" value="1"/>
</dbReference>
<dbReference type="Proteomes" id="UP000261380">
    <property type="component" value="Unplaced"/>
</dbReference>
<keyword evidence="2" id="KW-1185">Reference proteome</keyword>
<dbReference type="GeneTree" id="ENSGT00980000198596"/>
<dbReference type="InterPro" id="IPR036116">
    <property type="entry name" value="FN3_sf"/>
</dbReference>
<sequence>TAVTWDDALGAASYTVYARGSRGYKAQCNSASIDCDFVYLECGQDYNITVVAQHDTCVSAQSEAITISS</sequence>
<dbReference type="SUPFAM" id="SSF49265">
    <property type="entry name" value="Fibronectin type III"/>
    <property type="match status" value="1"/>
</dbReference>
<accession>A0A3B5LN12</accession>
<dbReference type="PANTHER" id="PTHR47135:SF1">
    <property type="entry name" value="FIBRONECTIN TYPE III DOMAIN-CONTAINING PROTEIN 7"/>
    <property type="match status" value="1"/>
</dbReference>
<dbReference type="STRING" id="32473.ENSXCOP00000010861"/>
<reference evidence="1" key="2">
    <citation type="submission" date="2025-09" db="UniProtKB">
        <authorList>
            <consortium name="Ensembl"/>
        </authorList>
    </citation>
    <scope>IDENTIFICATION</scope>
</reference>
<proteinExistence type="predicted"/>
<protein>
    <recommendedName>
        <fullName evidence="3">Fibronectin type-III domain-containing protein</fullName>
    </recommendedName>
</protein>
<name>A0A3B5LN12_9TELE</name>